<keyword evidence="3" id="KW-1185">Reference proteome</keyword>
<dbReference type="Proteomes" id="UP001153269">
    <property type="component" value="Unassembled WGS sequence"/>
</dbReference>
<gene>
    <name evidence="2" type="ORF">PLEPLA_LOCUS44047</name>
</gene>
<comment type="caution">
    <text evidence="2">The sequence shown here is derived from an EMBL/GenBank/DDBJ whole genome shotgun (WGS) entry which is preliminary data.</text>
</comment>
<reference evidence="2" key="1">
    <citation type="submission" date="2020-03" db="EMBL/GenBank/DDBJ databases">
        <authorList>
            <person name="Weist P."/>
        </authorList>
    </citation>
    <scope>NUCLEOTIDE SEQUENCE</scope>
</reference>
<accession>A0A9N7VW31</accession>
<organism evidence="2 3">
    <name type="scientific">Pleuronectes platessa</name>
    <name type="common">European plaice</name>
    <dbReference type="NCBI Taxonomy" id="8262"/>
    <lineage>
        <taxon>Eukaryota</taxon>
        <taxon>Metazoa</taxon>
        <taxon>Chordata</taxon>
        <taxon>Craniata</taxon>
        <taxon>Vertebrata</taxon>
        <taxon>Euteleostomi</taxon>
        <taxon>Actinopterygii</taxon>
        <taxon>Neopterygii</taxon>
        <taxon>Teleostei</taxon>
        <taxon>Neoteleostei</taxon>
        <taxon>Acanthomorphata</taxon>
        <taxon>Carangaria</taxon>
        <taxon>Pleuronectiformes</taxon>
        <taxon>Pleuronectoidei</taxon>
        <taxon>Pleuronectidae</taxon>
        <taxon>Pleuronectes</taxon>
    </lineage>
</organism>
<proteinExistence type="predicted"/>
<protein>
    <submittedName>
        <fullName evidence="2">Uncharacterized protein</fullName>
    </submittedName>
</protein>
<dbReference type="AlphaFoldDB" id="A0A9N7VW31"/>
<sequence length="153" mass="16286">MEQVPLNNGQPGTPGTLQLALTNGYIGVFMLGNTWESCVGVPAVISMAMLPASVQPPQPPGCPADAMGLSGHPWLNNMGGSVCVTLSWNWQPSQSHRVWPSVLSTNITTTGVQSWKGLDRATTQTTQLDDRPRLPQDAGQVPKRPASGEPEDD</sequence>
<dbReference type="EMBL" id="CADEAL010004291">
    <property type="protein sequence ID" value="CAB1456263.1"/>
    <property type="molecule type" value="Genomic_DNA"/>
</dbReference>
<feature type="region of interest" description="Disordered" evidence="1">
    <location>
        <begin position="116"/>
        <end position="153"/>
    </location>
</feature>
<evidence type="ECO:0000313" key="2">
    <source>
        <dbReference type="EMBL" id="CAB1456263.1"/>
    </source>
</evidence>
<name>A0A9N7VW31_PLEPL</name>
<evidence type="ECO:0000313" key="3">
    <source>
        <dbReference type="Proteomes" id="UP001153269"/>
    </source>
</evidence>
<evidence type="ECO:0000256" key="1">
    <source>
        <dbReference type="SAM" id="MobiDB-lite"/>
    </source>
</evidence>